<reference evidence="2 3" key="1">
    <citation type="submission" date="2019-12" db="EMBL/GenBank/DDBJ databases">
        <title>Microbes associate with the intestines of laboratory mice.</title>
        <authorList>
            <person name="Navarre W."/>
            <person name="Wong E."/>
        </authorList>
    </citation>
    <scope>NUCLEOTIDE SEQUENCE [LARGE SCALE GENOMIC DNA]</scope>
    <source>
        <strain evidence="2 3">NM82_D38</strain>
    </source>
</reference>
<accession>A0A6L6YIA7</accession>
<dbReference type="OrthoDB" id="9784383at2"/>
<dbReference type="InterPro" id="IPR036465">
    <property type="entry name" value="vWFA_dom_sf"/>
</dbReference>
<evidence type="ECO:0000259" key="1">
    <source>
        <dbReference type="PROSITE" id="PS50234"/>
    </source>
</evidence>
<evidence type="ECO:0000313" key="3">
    <source>
        <dbReference type="Proteomes" id="UP000472580"/>
    </source>
</evidence>
<dbReference type="PROSITE" id="PS50234">
    <property type="entry name" value="VWFA"/>
    <property type="match status" value="1"/>
</dbReference>
<dbReference type="Gene3D" id="3.40.50.410">
    <property type="entry name" value="von Willebrand factor, type A domain"/>
    <property type="match status" value="1"/>
</dbReference>
<feature type="domain" description="VWFA" evidence="1">
    <location>
        <begin position="52"/>
        <end position="222"/>
    </location>
</feature>
<comment type="caution">
    <text evidence="2">The sequence shown here is derived from an EMBL/GenBank/DDBJ whole genome shotgun (WGS) entry which is preliminary data.</text>
</comment>
<protein>
    <submittedName>
        <fullName evidence="2">VWA domain-containing protein</fullName>
    </submittedName>
</protein>
<dbReference type="RefSeq" id="WP_160334853.1">
    <property type="nucleotide sequence ID" value="NZ_WSRP01000010.1"/>
</dbReference>
<name>A0A6L6YIA7_9BURK</name>
<dbReference type="PANTHER" id="PTHR45737">
    <property type="entry name" value="VON WILLEBRAND FACTOR A DOMAIN-CONTAINING PROTEIN 5A"/>
    <property type="match status" value="1"/>
</dbReference>
<proteinExistence type="predicted"/>
<dbReference type="Proteomes" id="UP000472580">
    <property type="component" value="Unassembled WGS sequence"/>
</dbReference>
<dbReference type="Pfam" id="PF00092">
    <property type="entry name" value="VWA"/>
    <property type="match status" value="1"/>
</dbReference>
<organism evidence="2 3">
    <name type="scientific">Parasutterella muris</name>
    <dbReference type="NCBI Taxonomy" id="2565572"/>
    <lineage>
        <taxon>Bacteria</taxon>
        <taxon>Pseudomonadati</taxon>
        <taxon>Pseudomonadota</taxon>
        <taxon>Betaproteobacteria</taxon>
        <taxon>Burkholderiales</taxon>
        <taxon>Sutterellaceae</taxon>
        <taxon>Parasutterella</taxon>
    </lineage>
</organism>
<keyword evidence="3" id="KW-1185">Reference proteome</keyword>
<gene>
    <name evidence="2" type="ORF">E5987_04250</name>
</gene>
<dbReference type="PANTHER" id="PTHR45737:SF6">
    <property type="entry name" value="VON WILLEBRAND FACTOR A DOMAIN-CONTAINING PROTEIN 5A"/>
    <property type="match status" value="1"/>
</dbReference>
<dbReference type="SUPFAM" id="SSF53300">
    <property type="entry name" value="vWA-like"/>
    <property type="match status" value="1"/>
</dbReference>
<evidence type="ECO:0000313" key="2">
    <source>
        <dbReference type="EMBL" id="MVX56418.1"/>
    </source>
</evidence>
<dbReference type="InterPro" id="IPR002035">
    <property type="entry name" value="VWF_A"/>
</dbReference>
<sequence>MEVQITSSLDRDIVLDIKASAASKVYLAKDESGYAALANFKMADLQQSSDLDLTVLADCSGSMYGDRMESLKACLKEFSRTLTKKDQVALIAFGSEPELLCLPTIIHFDNVDSDFESAVDELDAELGGTEIYDAMKSAVTLLPGRNSKSSILLLTDGEFWDDPEKIAQLAKEGDRRVFILGIGMAPYHNALQKIAEETGGAYESVYNKYDIESAVKRMCARMRSAVISDAKVRWNAPVQWQSETPKTLFAADLVSAFAFLSDKPETAELCFTKYGDSHVETASVLEVDVGYKLCQLAACQRMIASKNRAEVMRIGLKYSIAGPETNFFLLVERDEAEKTDVAPTLAIVPQMPAADGICYSMAAPQLSKSASRNPVRKPSRKASKAARSLDDLDSFCPDDLDSFCIDGKLPTESELDEEIKSTIQQLQWIDTDMRIEMTQMIADFVNTHADVRKLFDLVGDIYTLDFDEMIDQLEKLRDDEPELWQSATSRSSSFVSSVEERPEDVFASEIMFILCLISALNEIHSHETSWTVTFDQLMRMLEVKDAQDLKEKLGV</sequence>
<dbReference type="EMBL" id="WSRP01000010">
    <property type="protein sequence ID" value="MVX56418.1"/>
    <property type="molecule type" value="Genomic_DNA"/>
</dbReference>
<dbReference type="SMART" id="SM00327">
    <property type="entry name" value="VWA"/>
    <property type="match status" value="1"/>
</dbReference>
<dbReference type="AlphaFoldDB" id="A0A6L6YIA7"/>